<evidence type="ECO:0000313" key="2">
    <source>
        <dbReference type="Proteomes" id="UP000232323"/>
    </source>
</evidence>
<dbReference type="EMBL" id="BEGY01000146">
    <property type="protein sequence ID" value="GAX85032.1"/>
    <property type="molecule type" value="Genomic_DNA"/>
</dbReference>
<comment type="caution">
    <text evidence="1">The sequence shown here is derived from an EMBL/GenBank/DDBJ whole genome shotgun (WGS) entry which is preliminary data.</text>
</comment>
<reference evidence="1 2" key="1">
    <citation type="submission" date="2017-08" db="EMBL/GenBank/DDBJ databases">
        <title>Acidophilic green algal genome provides insights into adaptation to an acidic environment.</title>
        <authorList>
            <person name="Hirooka S."/>
            <person name="Hirose Y."/>
            <person name="Kanesaki Y."/>
            <person name="Higuchi S."/>
            <person name="Fujiwara T."/>
            <person name="Onuma R."/>
            <person name="Era A."/>
            <person name="Ohbayashi R."/>
            <person name="Uzuka A."/>
            <person name="Nozaki H."/>
            <person name="Yoshikawa H."/>
            <person name="Miyagishima S.Y."/>
        </authorList>
    </citation>
    <scope>NUCLEOTIDE SEQUENCE [LARGE SCALE GENOMIC DNA]</scope>
    <source>
        <strain evidence="1 2">NIES-2499</strain>
    </source>
</reference>
<gene>
    <name evidence="1" type="ORF">CEUSTIGMA_g12452.t1</name>
</gene>
<organism evidence="1 2">
    <name type="scientific">Chlamydomonas eustigma</name>
    <dbReference type="NCBI Taxonomy" id="1157962"/>
    <lineage>
        <taxon>Eukaryota</taxon>
        <taxon>Viridiplantae</taxon>
        <taxon>Chlorophyta</taxon>
        <taxon>core chlorophytes</taxon>
        <taxon>Chlorophyceae</taxon>
        <taxon>CS clade</taxon>
        <taxon>Chlamydomonadales</taxon>
        <taxon>Chlamydomonadaceae</taxon>
        <taxon>Chlamydomonas</taxon>
    </lineage>
</organism>
<evidence type="ECO:0000313" key="1">
    <source>
        <dbReference type="EMBL" id="GAX85032.1"/>
    </source>
</evidence>
<name>A0A250XQ32_9CHLO</name>
<accession>A0A250XQ32</accession>
<dbReference type="STRING" id="1157962.A0A250XQ32"/>
<protein>
    <submittedName>
        <fullName evidence="1">Uncharacterized protein</fullName>
    </submittedName>
</protein>
<dbReference type="Proteomes" id="UP000232323">
    <property type="component" value="Unassembled WGS sequence"/>
</dbReference>
<keyword evidence="2" id="KW-1185">Reference proteome</keyword>
<dbReference type="AlphaFoldDB" id="A0A250XQ32"/>
<sequence>MQRLATPLLRQLQQGVSSSEVASVRSFTSLGNFVFSSVTDAPVSSLSSSISVSVKSSGKAVDVNVTAGSKSAKAKYDVAALRKLASSPLTLHEVARVNVLHSSILDYLVKLANERYNILASWPDFTTAYGKDFYYRAHPEDLKKFYEAVDEFHRIYDVVTEFESLNGLASELMPGYLHKRMNTIHPVVGPRTADGVVAQFLLSK</sequence>
<proteinExistence type="predicted"/>
<dbReference type="OrthoDB" id="532569at2759"/>